<evidence type="ECO:0000313" key="1">
    <source>
        <dbReference type="EMBL" id="WAR28689.1"/>
    </source>
</evidence>
<proteinExistence type="predicted"/>
<dbReference type="Proteomes" id="UP001164746">
    <property type="component" value="Chromosome 15"/>
</dbReference>
<gene>
    <name evidence="1" type="ORF">MAR_014393</name>
</gene>
<sequence length="41" mass="4717">MAHALLKMVWIFLQKQTVKTMDFGLDMPKHGLVMLMLDVAN</sequence>
<dbReference type="EMBL" id="CP111026">
    <property type="protein sequence ID" value="WAR28689.1"/>
    <property type="molecule type" value="Genomic_DNA"/>
</dbReference>
<organism evidence="1 2">
    <name type="scientific">Mya arenaria</name>
    <name type="common">Soft-shell clam</name>
    <dbReference type="NCBI Taxonomy" id="6604"/>
    <lineage>
        <taxon>Eukaryota</taxon>
        <taxon>Metazoa</taxon>
        <taxon>Spiralia</taxon>
        <taxon>Lophotrochozoa</taxon>
        <taxon>Mollusca</taxon>
        <taxon>Bivalvia</taxon>
        <taxon>Autobranchia</taxon>
        <taxon>Heteroconchia</taxon>
        <taxon>Euheterodonta</taxon>
        <taxon>Imparidentia</taxon>
        <taxon>Neoheterodontei</taxon>
        <taxon>Myida</taxon>
        <taxon>Myoidea</taxon>
        <taxon>Myidae</taxon>
        <taxon>Mya</taxon>
    </lineage>
</organism>
<reference evidence="1" key="1">
    <citation type="submission" date="2022-11" db="EMBL/GenBank/DDBJ databases">
        <title>Centuries of genome instability and evolution in soft-shell clam transmissible cancer (bioRxiv).</title>
        <authorList>
            <person name="Hart S.F.M."/>
            <person name="Yonemitsu M.A."/>
            <person name="Giersch R.M."/>
            <person name="Beal B.F."/>
            <person name="Arriagada G."/>
            <person name="Davis B.W."/>
            <person name="Ostrander E.A."/>
            <person name="Goff S.P."/>
            <person name="Metzger M.J."/>
        </authorList>
    </citation>
    <scope>NUCLEOTIDE SEQUENCE</scope>
    <source>
        <strain evidence="1">MELC-2E11</strain>
        <tissue evidence="1">Siphon/mantle</tissue>
    </source>
</reference>
<keyword evidence="2" id="KW-1185">Reference proteome</keyword>
<protein>
    <submittedName>
        <fullName evidence="1">Uncharacterized protein</fullName>
    </submittedName>
</protein>
<evidence type="ECO:0000313" key="2">
    <source>
        <dbReference type="Proteomes" id="UP001164746"/>
    </source>
</evidence>
<name>A0ABY7G5Q7_MYAAR</name>
<accession>A0ABY7G5Q7</accession>